<proteinExistence type="predicted"/>
<gene>
    <name evidence="1" type="ORF">E2C01_066762</name>
</gene>
<dbReference type="Proteomes" id="UP000324222">
    <property type="component" value="Unassembled WGS sequence"/>
</dbReference>
<keyword evidence="2" id="KW-1185">Reference proteome</keyword>
<sequence length="73" mass="8025">MSGSLRDNCRHPERAAAYYAPLTTREGGRHGTVESCVLWGLRGLQAHEFESCPRSECRSGFLIRGNSFLVGGL</sequence>
<name>A0A5B7HRJ4_PORTR</name>
<evidence type="ECO:0000313" key="1">
    <source>
        <dbReference type="EMBL" id="MPC72456.1"/>
    </source>
</evidence>
<reference evidence="1 2" key="1">
    <citation type="submission" date="2019-05" db="EMBL/GenBank/DDBJ databases">
        <title>Another draft genome of Portunus trituberculatus and its Hox gene families provides insights of decapod evolution.</title>
        <authorList>
            <person name="Jeong J.-H."/>
            <person name="Song I."/>
            <person name="Kim S."/>
            <person name="Choi T."/>
            <person name="Kim D."/>
            <person name="Ryu S."/>
            <person name="Kim W."/>
        </authorList>
    </citation>
    <scope>NUCLEOTIDE SEQUENCE [LARGE SCALE GENOMIC DNA]</scope>
    <source>
        <tissue evidence="1">Muscle</tissue>
    </source>
</reference>
<organism evidence="1 2">
    <name type="scientific">Portunus trituberculatus</name>
    <name type="common">Swimming crab</name>
    <name type="synonym">Neptunus trituberculatus</name>
    <dbReference type="NCBI Taxonomy" id="210409"/>
    <lineage>
        <taxon>Eukaryota</taxon>
        <taxon>Metazoa</taxon>
        <taxon>Ecdysozoa</taxon>
        <taxon>Arthropoda</taxon>
        <taxon>Crustacea</taxon>
        <taxon>Multicrustacea</taxon>
        <taxon>Malacostraca</taxon>
        <taxon>Eumalacostraca</taxon>
        <taxon>Eucarida</taxon>
        <taxon>Decapoda</taxon>
        <taxon>Pleocyemata</taxon>
        <taxon>Brachyura</taxon>
        <taxon>Eubrachyura</taxon>
        <taxon>Portunoidea</taxon>
        <taxon>Portunidae</taxon>
        <taxon>Portuninae</taxon>
        <taxon>Portunus</taxon>
    </lineage>
</organism>
<protein>
    <submittedName>
        <fullName evidence="1">Uncharacterized protein</fullName>
    </submittedName>
</protein>
<dbReference type="EMBL" id="VSRR010034768">
    <property type="protein sequence ID" value="MPC72456.1"/>
    <property type="molecule type" value="Genomic_DNA"/>
</dbReference>
<accession>A0A5B7HRJ4</accession>
<dbReference type="AlphaFoldDB" id="A0A5B7HRJ4"/>
<comment type="caution">
    <text evidence="1">The sequence shown here is derived from an EMBL/GenBank/DDBJ whole genome shotgun (WGS) entry which is preliminary data.</text>
</comment>
<evidence type="ECO:0000313" key="2">
    <source>
        <dbReference type="Proteomes" id="UP000324222"/>
    </source>
</evidence>